<protein>
    <recommendedName>
        <fullName evidence="1">BAG domain-containing protein</fullName>
    </recommendedName>
</protein>
<keyword evidence="3" id="KW-1185">Reference proteome</keyword>
<dbReference type="Pfam" id="PF02179">
    <property type="entry name" value="BAG"/>
    <property type="match status" value="1"/>
</dbReference>
<dbReference type="EMBL" id="CAJVCH010053254">
    <property type="protein sequence ID" value="CAG7718408.1"/>
    <property type="molecule type" value="Genomic_DNA"/>
</dbReference>
<comment type="caution">
    <text evidence="2">The sequence shown here is derived from an EMBL/GenBank/DDBJ whole genome shotgun (WGS) entry which is preliminary data.</text>
</comment>
<proteinExistence type="predicted"/>
<accession>A0A8J2JDS2</accession>
<dbReference type="GO" id="GO:0051087">
    <property type="term" value="F:protein-folding chaperone binding"/>
    <property type="evidence" value="ECO:0007669"/>
    <property type="project" value="InterPro"/>
</dbReference>
<evidence type="ECO:0000313" key="2">
    <source>
        <dbReference type="EMBL" id="CAG7718408.1"/>
    </source>
</evidence>
<evidence type="ECO:0000313" key="3">
    <source>
        <dbReference type="Proteomes" id="UP000708208"/>
    </source>
</evidence>
<evidence type="ECO:0000259" key="1">
    <source>
        <dbReference type="Pfam" id="PF02179"/>
    </source>
</evidence>
<dbReference type="AlphaFoldDB" id="A0A8J2JDS2"/>
<dbReference type="InterPro" id="IPR003103">
    <property type="entry name" value="BAG_domain"/>
</dbReference>
<reference evidence="2" key="1">
    <citation type="submission" date="2021-06" db="EMBL/GenBank/DDBJ databases">
        <authorList>
            <person name="Hodson N. C."/>
            <person name="Mongue J. A."/>
            <person name="Jaron S. K."/>
        </authorList>
    </citation>
    <scope>NUCLEOTIDE SEQUENCE</scope>
</reference>
<feature type="domain" description="BAG" evidence="1">
    <location>
        <begin position="40"/>
        <end position="107"/>
    </location>
</feature>
<sequence>MSLTQFEELFKSNFEKIIKERPLPDPPVRKNIDIVSFQMEDMVERVEYLENKIQVIKSKTEPEYKRVMEYCVRFAVDLDNINVVGREEERAKRRELLARLDDVSKTLLNKYK</sequence>
<dbReference type="Proteomes" id="UP000708208">
    <property type="component" value="Unassembled WGS sequence"/>
</dbReference>
<organism evidence="2 3">
    <name type="scientific">Allacma fusca</name>
    <dbReference type="NCBI Taxonomy" id="39272"/>
    <lineage>
        <taxon>Eukaryota</taxon>
        <taxon>Metazoa</taxon>
        <taxon>Ecdysozoa</taxon>
        <taxon>Arthropoda</taxon>
        <taxon>Hexapoda</taxon>
        <taxon>Collembola</taxon>
        <taxon>Symphypleona</taxon>
        <taxon>Sminthuridae</taxon>
        <taxon>Allacma</taxon>
    </lineage>
</organism>
<gene>
    <name evidence="2" type="ORF">AFUS01_LOCUS7800</name>
</gene>
<name>A0A8J2JDS2_9HEXA</name>